<keyword evidence="2" id="KW-0472">Membrane</keyword>
<evidence type="ECO:0000256" key="1">
    <source>
        <dbReference type="SAM" id="MobiDB-lite"/>
    </source>
</evidence>
<reference evidence="3 4" key="1">
    <citation type="submission" date="2020-04" db="EMBL/GenBank/DDBJ databases">
        <title>Luteolibacter sp. G-1-1-1 isolated from soil.</title>
        <authorList>
            <person name="Dahal R.H."/>
        </authorList>
    </citation>
    <scope>NUCLEOTIDE SEQUENCE [LARGE SCALE GENOMIC DNA]</scope>
    <source>
        <strain evidence="3 4">G-1-1-1</strain>
    </source>
</reference>
<organism evidence="3 4">
    <name type="scientific">Luteolibacter luteus</name>
    <dbReference type="NCBI Taxonomy" id="2728835"/>
    <lineage>
        <taxon>Bacteria</taxon>
        <taxon>Pseudomonadati</taxon>
        <taxon>Verrucomicrobiota</taxon>
        <taxon>Verrucomicrobiia</taxon>
        <taxon>Verrucomicrobiales</taxon>
        <taxon>Verrucomicrobiaceae</taxon>
        <taxon>Luteolibacter</taxon>
    </lineage>
</organism>
<dbReference type="AlphaFoldDB" id="A0A858RHS4"/>
<evidence type="ECO:0000313" key="4">
    <source>
        <dbReference type="Proteomes" id="UP000501812"/>
    </source>
</evidence>
<dbReference type="EMBL" id="CP051774">
    <property type="protein sequence ID" value="QJE96427.1"/>
    <property type="molecule type" value="Genomic_DNA"/>
</dbReference>
<name>A0A858RHS4_9BACT</name>
<evidence type="ECO:0000313" key="3">
    <source>
        <dbReference type="EMBL" id="QJE96427.1"/>
    </source>
</evidence>
<dbReference type="RefSeq" id="WP_169454828.1">
    <property type="nucleotide sequence ID" value="NZ_CP051774.1"/>
</dbReference>
<dbReference type="Proteomes" id="UP000501812">
    <property type="component" value="Chromosome"/>
</dbReference>
<accession>A0A858RHS4</accession>
<feature type="transmembrane region" description="Helical" evidence="2">
    <location>
        <begin position="12"/>
        <end position="30"/>
    </location>
</feature>
<evidence type="ECO:0000256" key="2">
    <source>
        <dbReference type="SAM" id="Phobius"/>
    </source>
</evidence>
<keyword evidence="2" id="KW-0812">Transmembrane</keyword>
<gene>
    <name evidence="3" type="ORF">HHL09_11750</name>
</gene>
<keyword evidence="2" id="KW-1133">Transmembrane helix</keyword>
<keyword evidence="4" id="KW-1185">Reference proteome</keyword>
<feature type="region of interest" description="Disordered" evidence="1">
    <location>
        <begin position="167"/>
        <end position="194"/>
    </location>
</feature>
<protein>
    <submittedName>
        <fullName evidence="3">Uncharacterized protein</fullName>
    </submittedName>
</protein>
<sequence>MSSQQTGAWIRRIFILLLIGGAAAGGYFFVMPENFGSTSLGSTTIKVTKENIKEVQGKQGVITITNLRVSGNAESGKLEQVLEKLKKDKYHEKIQLAELDIEAEQELATAAGVGHDLTKFAGHLDFHAEGRKIGDLVGQTDPKIVEAKIDEMLTVGVKRMDKNWLPEVPGMQRDRGQPVLDMTPAKKPAAPGNP</sequence>
<dbReference type="KEGG" id="luo:HHL09_11750"/>
<proteinExistence type="predicted"/>